<dbReference type="PANTHER" id="PTHR30329:SF21">
    <property type="entry name" value="LIPOPROTEIN YIAD-RELATED"/>
    <property type="match status" value="1"/>
</dbReference>
<feature type="signal peptide" evidence="5">
    <location>
        <begin position="1"/>
        <end position="20"/>
    </location>
</feature>
<reference evidence="8" key="1">
    <citation type="submission" date="2016-02" db="EMBL/GenBank/DDBJ databases">
        <authorList>
            <person name="Sanders J.G."/>
            <person name="Lin J.Y."/>
            <person name="Wertz J.T."/>
            <person name="Russell J.A."/>
            <person name="Moreau C.S."/>
            <person name="Powell S."/>
        </authorList>
    </citation>
    <scope>NUCLEOTIDE SEQUENCE [LARGE SCALE GENOMIC DNA]</scope>
    <source>
        <strain evidence="8">CAG34</strain>
    </source>
</reference>
<comment type="subcellular location">
    <subcellularLocation>
        <location evidence="1">Cell outer membrane</location>
    </subcellularLocation>
</comment>
<name>A0A139SM74_9BACT</name>
<dbReference type="InterPro" id="IPR006664">
    <property type="entry name" value="OMP_bac"/>
</dbReference>
<evidence type="ECO:0000313" key="7">
    <source>
        <dbReference type="EMBL" id="KXU35667.1"/>
    </source>
</evidence>
<comment type="caution">
    <text evidence="7">The sequence shown here is derived from an EMBL/GenBank/DDBJ whole genome shotgun (WGS) entry which is preliminary data.</text>
</comment>
<organism evidence="7 8">
    <name type="scientific">Cephaloticoccus primus</name>
    <dbReference type="NCBI Taxonomy" id="1548207"/>
    <lineage>
        <taxon>Bacteria</taxon>
        <taxon>Pseudomonadati</taxon>
        <taxon>Verrucomicrobiota</taxon>
        <taxon>Opitutia</taxon>
        <taxon>Opitutales</taxon>
        <taxon>Opitutaceae</taxon>
        <taxon>Cephaloticoccus</taxon>
    </lineage>
</organism>
<evidence type="ECO:0000256" key="5">
    <source>
        <dbReference type="SAM" id="SignalP"/>
    </source>
</evidence>
<evidence type="ECO:0000256" key="3">
    <source>
        <dbReference type="ARBA" id="ARBA00023237"/>
    </source>
</evidence>
<evidence type="ECO:0000256" key="1">
    <source>
        <dbReference type="ARBA" id="ARBA00004442"/>
    </source>
</evidence>
<dbReference type="CDD" id="cd07185">
    <property type="entry name" value="OmpA_C-like"/>
    <property type="match status" value="1"/>
</dbReference>
<dbReference type="InterPro" id="IPR006665">
    <property type="entry name" value="OmpA-like"/>
</dbReference>
<dbReference type="InterPro" id="IPR050330">
    <property type="entry name" value="Bact_OuterMem_StrucFunc"/>
</dbReference>
<sequence length="186" mass="19766">MNSLAFKKIFLVLLSGAALFSGCQKKPKRPDPSATVMGGGSGGGYGSSLDPLDVSLLAPGTGLEGRGAGFDLNGQIRGVLEAVYFDFDKSSINPSERAKLQAAADYLRNNPGHRLLLEGHCDWRGTAEYNLGLGDRRASAARQYLGTLGISPDRLETLSKGSLEAVRNADRATAAMDRRVELVVIQ</sequence>
<dbReference type="PROSITE" id="PS51123">
    <property type="entry name" value="OMPA_2"/>
    <property type="match status" value="1"/>
</dbReference>
<dbReference type="PRINTS" id="PR01021">
    <property type="entry name" value="OMPADOMAIN"/>
</dbReference>
<evidence type="ECO:0000256" key="4">
    <source>
        <dbReference type="PROSITE-ProRule" id="PRU00473"/>
    </source>
</evidence>
<dbReference type="PANTHER" id="PTHR30329">
    <property type="entry name" value="STATOR ELEMENT OF FLAGELLAR MOTOR COMPLEX"/>
    <property type="match status" value="1"/>
</dbReference>
<dbReference type="SUPFAM" id="SSF103088">
    <property type="entry name" value="OmpA-like"/>
    <property type="match status" value="1"/>
</dbReference>
<dbReference type="GO" id="GO:0009279">
    <property type="term" value="C:cell outer membrane"/>
    <property type="evidence" value="ECO:0007669"/>
    <property type="project" value="UniProtKB-SubCell"/>
</dbReference>
<dbReference type="AlphaFoldDB" id="A0A139SM74"/>
<accession>A0A139SM74</accession>
<keyword evidence="8" id="KW-1185">Reference proteome</keyword>
<dbReference type="PROSITE" id="PS51257">
    <property type="entry name" value="PROKAR_LIPOPROTEIN"/>
    <property type="match status" value="1"/>
</dbReference>
<dbReference type="EMBL" id="LSZQ01000043">
    <property type="protein sequence ID" value="KXU35667.1"/>
    <property type="molecule type" value="Genomic_DNA"/>
</dbReference>
<dbReference type="Pfam" id="PF00691">
    <property type="entry name" value="OmpA"/>
    <property type="match status" value="1"/>
</dbReference>
<protein>
    <recommendedName>
        <fullName evidence="6">OmpA-like domain-containing protein</fullName>
    </recommendedName>
</protein>
<dbReference type="Proteomes" id="UP000070058">
    <property type="component" value="Unassembled WGS sequence"/>
</dbReference>
<dbReference type="STRING" id="1548207.AXK11_05755"/>
<proteinExistence type="predicted"/>
<dbReference type="Gene3D" id="3.30.1330.60">
    <property type="entry name" value="OmpA-like domain"/>
    <property type="match status" value="1"/>
</dbReference>
<gene>
    <name evidence="7" type="ORF">AXK11_05755</name>
</gene>
<feature type="domain" description="OmpA-like" evidence="6">
    <location>
        <begin position="72"/>
        <end position="186"/>
    </location>
</feature>
<evidence type="ECO:0000256" key="2">
    <source>
        <dbReference type="ARBA" id="ARBA00023136"/>
    </source>
</evidence>
<dbReference type="OrthoDB" id="9809164at2"/>
<dbReference type="InterPro" id="IPR036737">
    <property type="entry name" value="OmpA-like_sf"/>
</dbReference>
<feature type="chain" id="PRO_5007489552" description="OmpA-like domain-containing protein" evidence="5">
    <location>
        <begin position="21"/>
        <end position="186"/>
    </location>
</feature>
<keyword evidence="3" id="KW-0998">Cell outer membrane</keyword>
<evidence type="ECO:0000259" key="6">
    <source>
        <dbReference type="PROSITE" id="PS51123"/>
    </source>
</evidence>
<keyword evidence="5" id="KW-0732">Signal</keyword>
<evidence type="ECO:0000313" key="8">
    <source>
        <dbReference type="Proteomes" id="UP000070058"/>
    </source>
</evidence>
<keyword evidence="2 4" id="KW-0472">Membrane</keyword>